<protein>
    <recommendedName>
        <fullName evidence="3">DUF4865 domain-containing protein</fullName>
    </recommendedName>
</protein>
<accession>A0A378M956</accession>
<organism evidence="1 2">
    <name type="scientific">Listeria grayi</name>
    <name type="common">Listeria murrayi</name>
    <dbReference type="NCBI Taxonomy" id="1641"/>
    <lineage>
        <taxon>Bacteria</taxon>
        <taxon>Bacillati</taxon>
        <taxon>Bacillota</taxon>
        <taxon>Bacilli</taxon>
        <taxon>Bacillales</taxon>
        <taxon>Listeriaceae</taxon>
        <taxon>Listeria</taxon>
    </lineage>
</organism>
<reference evidence="1 2" key="1">
    <citation type="submission" date="2018-06" db="EMBL/GenBank/DDBJ databases">
        <authorList>
            <consortium name="Pathogen Informatics"/>
            <person name="Doyle S."/>
        </authorList>
    </citation>
    <scope>NUCLEOTIDE SEQUENCE [LARGE SCALE GENOMIC DNA]</scope>
    <source>
        <strain evidence="2">NCTC 10815</strain>
    </source>
</reference>
<dbReference type="AlphaFoldDB" id="A0A378M956"/>
<dbReference type="RefSeq" id="WP_115345480.1">
    <property type="nucleotide sequence ID" value="NZ_UGPG01000001.1"/>
</dbReference>
<evidence type="ECO:0008006" key="3">
    <source>
        <dbReference type="Google" id="ProtNLM"/>
    </source>
</evidence>
<evidence type="ECO:0000313" key="2">
    <source>
        <dbReference type="Proteomes" id="UP000254879"/>
    </source>
</evidence>
<dbReference type="InterPro" id="IPR032349">
    <property type="entry name" value="DUF4865"/>
</dbReference>
<evidence type="ECO:0000313" key="1">
    <source>
        <dbReference type="EMBL" id="STY42851.1"/>
    </source>
</evidence>
<sequence>MIGMQYQVQLPADYDMEIIRERVRTNGTKTDGLPDLLFKAYLISEKKKNQFNSYSPLYVWKKTEGMTKFIFDGFYDNILRSFGWQHIEIGITQNVILKEDFYQSQYLTEEYVDIQPTSSLQQVVFPTQPHPDSTGQVIIYNPDKWKYVCYTFFKTVPPQQFEKSYEILHLSTEN</sequence>
<dbReference type="Pfam" id="PF16157">
    <property type="entry name" value="DUF4865"/>
    <property type="match status" value="1"/>
</dbReference>
<name>A0A378M956_LISGR</name>
<dbReference type="Proteomes" id="UP000254879">
    <property type="component" value="Unassembled WGS sequence"/>
</dbReference>
<gene>
    <name evidence="1" type="ORF">NCTC10815_00099</name>
</gene>
<proteinExistence type="predicted"/>
<dbReference type="EMBL" id="UGPG01000001">
    <property type="protein sequence ID" value="STY42851.1"/>
    <property type="molecule type" value="Genomic_DNA"/>
</dbReference>